<dbReference type="Proteomes" id="UP000821866">
    <property type="component" value="Chromosome 7"/>
</dbReference>
<evidence type="ECO:0000313" key="2">
    <source>
        <dbReference type="EMBL" id="KAH8020623.1"/>
    </source>
</evidence>
<protein>
    <submittedName>
        <fullName evidence="2">Uncharacterized protein</fullName>
    </submittedName>
</protein>
<dbReference type="EMBL" id="JABSTU010000009">
    <property type="protein sequence ID" value="KAH8020623.1"/>
    <property type="molecule type" value="Genomic_DNA"/>
</dbReference>
<comment type="caution">
    <text evidence="2">The sequence shown here is derived from an EMBL/GenBank/DDBJ whole genome shotgun (WGS) entry which is preliminary data.</text>
</comment>
<organism evidence="2 3">
    <name type="scientific">Rhipicephalus microplus</name>
    <name type="common">Cattle tick</name>
    <name type="synonym">Boophilus microplus</name>
    <dbReference type="NCBI Taxonomy" id="6941"/>
    <lineage>
        <taxon>Eukaryota</taxon>
        <taxon>Metazoa</taxon>
        <taxon>Ecdysozoa</taxon>
        <taxon>Arthropoda</taxon>
        <taxon>Chelicerata</taxon>
        <taxon>Arachnida</taxon>
        <taxon>Acari</taxon>
        <taxon>Parasitiformes</taxon>
        <taxon>Ixodida</taxon>
        <taxon>Ixodoidea</taxon>
        <taxon>Ixodidae</taxon>
        <taxon>Rhipicephalinae</taxon>
        <taxon>Rhipicephalus</taxon>
        <taxon>Boophilus</taxon>
    </lineage>
</organism>
<dbReference type="AlphaFoldDB" id="A0A9J6DES3"/>
<proteinExistence type="predicted"/>
<name>A0A9J6DES3_RHIMP</name>
<reference evidence="2" key="2">
    <citation type="submission" date="2021-09" db="EMBL/GenBank/DDBJ databases">
        <authorList>
            <person name="Jia N."/>
            <person name="Wang J."/>
            <person name="Shi W."/>
            <person name="Du L."/>
            <person name="Sun Y."/>
            <person name="Zhan W."/>
            <person name="Jiang J."/>
            <person name="Wang Q."/>
            <person name="Zhang B."/>
            <person name="Ji P."/>
            <person name="Sakyi L.B."/>
            <person name="Cui X."/>
            <person name="Yuan T."/>
            <person name="Jiang B."/>
            <person name="Yang W."/>
            <person name="Lam T.T.-Y."/>
            <person name="Chang Q."/>
            <person name="Ding S."/>
            <person name="Wang X."/>
            <person name="Zhu J."/>
            <person name="Ruan X."/>
            <person name="Zhao L."/>
            <person name="Wei J."/>
            <person name="Que T."/>
            <person name="Du C."/>
            <person name="Cheng J."/>
            <person name="Dai P."/>
            <person name="Han X."/>
            <person name="Huang E."/>
            <person name="Gao Y."/>
            <person name="Liu J."/>
            <person name="Shao H."/>
            <person name="Ye R."/>
            <person name="Li L."/>
            <person name="Wei W."/>
            <person name="Wang X."/>
            <person name="Wang C."/>
            <person name="Huo Q."/>
            <person name="Li W."/>
            <person name="Guo W."/>
            <person name="Chen H."/>
            <person name="Chen S."/>
            <person name="Zhou L."/>
            <person name="Zhou L."/>
            <person name="Ni X."/>
            <person name="Tian J."/>
            <person name="Zhou Y."/>
            <person name="Sheng Y."/>
            <person name="Liu T."/>
            <person name="Pan Y."/>
            <person name="Xia L."/>
            <person name="Li J."/>
            <person name="Zhao F."/>
            <person name="Cao W."/>
        </authorList>
    </citation>
    <scope>NUCLEOTIDE SEQUENCE</scope>
    <source>
        <strain evidence="2">Rmic-2018</strain>
        <tissue evidence="2">Larvae</tissue>
    </source>
</reference>
<keyword evidence="1" id="KW-0472">Membrane</keyword>
<feature type="transmembrane region" description="Helical" evidence="1">
    <location>
        <begin position="37"/>
        <end position="58"/>
    </location>
</feature>
<keyword evidence="1" id="KW-1133">Transmembrane helix</keyword>
<reference evidence="2" key="1">
    <citation type="journal article" date="2020" name="Cell">
        <title>Large-Scale Comparative Analyses of Tick Genomes Elucidate Their Genetic Diversity and Vector Capacities.</title>
        <authorList>
            <consortium name="Tick Genome and Microbiome Consortium (TIGMIC)"/>
            <person name="Jia N."/>
            <person name="Wang J."/>
            <person name="Shi W."/>
            <person name="Du L."/>
            <person name="Sun Y."/>
            <person name="Zhan W."/>
            <person name="Jiang J.F."/>
            <person name="Wang Q."/>
            <person name="Zhang B."/>
            <person name="Ji P."/>
            <person name="Bell-Sakyi L."/>
            <person name="Cui X.M."/>
            <person name="Yuan T.T."/>
            <person name="Jiang B.G."/>
            <person name="Yang W.F."/>
            <person name="Lam T.T."/>
            <person name="Chang Q.C."/>
            <person name="Ding S.J."/>
            <person name="Wang X.J."/>
            <person name="Zhu J.G."/>
            <person name="Ruan X.D."/>
            <person name="Zhao L."/>
            <person name="Wei J.T."/>
            <person name="Ye R.Z."/>
            <person name="Que T.C."/>
            <person name="Du C.H."/>
            <person name="Zhou Y.H."/>
            <person name="Cheng J.X."/>
            <person name="Dai P.F."/>
            <person name="Guo W.B."/>
            <person name="Han X.H."/>
            <person name="Huang E.J."/>
            <person name="Li L.F."/>
            <person name="Wei W."/>
            <person name="Gao Y.C."/>
            <person name="Liu J.Z."/>
            <person name="Shao H.Z."/>
            <person name="Wang X."/>
            <person name="Wang C.C."/>
            <person name="Yang T.C."/>
            <person name="Huo Q.B."/>
            <person name="Li W."/>
            <person name="Chen H.Y."/>
            <person name="Chen S.E."/>
            <person name="Zhou L.G."/>
            <person name="Ni X.B."/>
            <person name="Tian J.H."/>
            <person name="Sheng Y."/>
            <person name="Liu T."/>
            <person name="Pan Y.S."/>
            <person name="Xia L.Y."/>
            <person name="Li J."/>
            <person name="Zhao F."/>
            <person name="Cao W.C."/>
        </authorList>
    </citation>
    <scope>NUCLEOTIDE SEQUENCE</scope>
    <source>
        <strain evidence="2">Rmic-2018</strain>
    </source>
</reference>
<gene>
    <name evidence="2" type="ORF">HPB51_002572</name>
</gene>
<keyword evidence="1" id="KW-0812">Transmembrane</keyword>
<sequence length="162" mass="17962">MFTWRSSLNWESSSQEACGARMLSRCRFTGKKTKCSWVWTLSCTCSLAAVVMTVVIYFRDRRVSGEVYPGYVVESSAFYAPFRWSRNSAYRMTPASGNLLIQPPEGICAKAFGGDNSSAPQESIVVVVHSAPHHFEHRYDLPATAVQGSIDAECLESSCTLE</sequence>
<evidence type="ECO:0000313" key="3">
    <source>
        <dbReference type="Proteomes" id="UP000821866"/>
    </source>
</evidence>
<keyword evidence="3" id="KW-1185">Reference proteome</keyword>
<accession>A0A9J6DES3</accession>
<evidence type="ECO:0000256" key="1">
    <source>
        <dbReference type="SAM" id="Phobius"/>
    </source>
</evidence>